<proteinExistence type="predicted"/>
<evidence type="ECO:0000256" key="2">
    <source>
        <dbReference type="SAM" id="Phobius"/>
    </source>
</evidence>
<dbReference type="AlphaFoldDB" id="A0A2M8IUX7"/>
<keyword evidence="4" id="KW-1185">Reference proteome</keyword>
<feature type="non-terminal residue" evidence="3">
    <location>
        <position position="464"/>
    </location>
</feature>
<feature type="region of interest" description="Disordered" evidence="1">
    <location>
        <begin position="428"/>
        <end position="464"/>
    </location>
</feature>
<comment type="caution">
    <text evidence="3">The sequence shown here is derived from an EMBL/GenBank/DDBJ whole genome shotgun (WGS) entry which is preliminary data.</text>
</comment>
<feature type="transmembrane region" description="Helical" evidence="2">
    <location>
        <begin position="389"/>
        <end position="410"/>
    </location>
</feature>
<keyword evidence="2" id="KW-1133">Transmembrane helix</keyword>
<organism evidence="3 4">
    <name type="scientific">Pseudooceanicola lipolyticus</name>
    <dbReference type="NCBI Taxonomy" id="2029104"/>
    <lineage>
        <taxon>Bacteria</taxon>
        <taxon>Pseudomonadati</taxon>
        <taxon>Pseudomonadota</taxon>
        <taxon>Alphaproteobacteria</taxon>
        <taxon>Rhodobacterales</taxon>
        <taxon>Paracoccaceae</taxon>
        <taxon>Pseudooceanicola</taxon>
    </lineage>
</organism>
<dbReference type="Proteomes" id="UP000231553">
    <property type="component" value="Unassembled WGS sequence"/>
</dbReference>
<evidence type="ECO:0000313" key="4">
    <source>
        <dbReference type="Proteomes" id="UP000231553"/>
    </source>
</evidence>
<feature type="region of interest" description="Disordered" evidence="1">
    <location>
        <begin position="1"/>
        <end position="22"/>
    </location>
</feature>
<name>A0A2M8IUX7_9RHOB</name>
<evidence type="ECO:0000313" key="3">
    <source>
        <dbReference type="EMBL" id="PJE34341.1"/>
    </source>
</evidence>
<keyword evidence="2" id="KW-0472">Membrane</keyword>
<keyword evidence="2" id="KW-0812">Transmembrane</keyword>
<accession>A0A2M8IUX7</accession>
<protein>
    <submittedName>
        <fullName evidence="3">Uncharacterized protein</fullName>
    </submittedName>
</protein>
<dbReference type="EMBL" id="PGTB01000196">
    <property type="protein sequence ID" value="PJE34341.1"/>
    <property type="molecule type" value="Genomic_DNA"/>
</dbReference>
<evidence type="ECO:0000256" key="1">
    <source>
        <dbReference type="SAM" id="MobiDB-lite"/>
    </source>
</evidence>
<sequence length="464" mass="48538">MAWKGPRSSGAAQAETNERTGRKMKPDFALSLTFEGITLLHRAAGGWRRVGSVSPNSADLREELAALRAKGLLLHPEGVTTKVILPNDQIRYMSVETGDAEGEALLDIVRPELEQATPYGLDELAFDISPDGATTHLAAVALDTLEEAESFAAEHGFGPVSFVAVPGEEPFLGEPFFGPAQDAAAYLDGAEVEPDGIAVVVIGEAEIPEPPQVETPEPAPEPQPEAEPEPESPPDPTESADTNAPSGAFVSRRGKMAESAPPSPDGDDASEAEAAPRNDPPADTAEEAPEPTQAGNLSVTAPVLDVPDLPQDMWPDERPDEAAPPAAFGAFLSRRKKTAKPAKPARSAKPAKAVTITLPDRQVPRDEAARMTVFGARNRGEAGGTPRRLGVILTAGLLVLFAAIAAWASLMLDDGVTGLFRADEAETTVASVPDMQPPALQDSRPETPAAPTGSVTALAQRPGA</sequence>
<feature type="compositionally biased region" description="Pro residues" evidence="1">
    <location>
        <begin position="208"/>
        <end position="223"/>
    </location>
</feature>
<feature type="region of interest" description="Disordered" evidence="1">
    <location>
        <begin position="208"/>
        <end position="324"/>
    </location>
</feature>
<dbReference type="InterPro" id="IPR043129">
    <property type="entry name" value="ATPase_NBD"/>
</dbReference>
<gene>
    <name evidence="3" type="ORF">CVM52_22795</name>
</gene>
<reference evidence="3 4" key="1">
    <citation type="journal article" date="2018" name="Int. J. Syst. Evol. Microbiol.">
        <title>Pseudooceanicola lipolyticus sp. nov., a marine alphaproteobacterium, reclassification of Oceanicola flagellatus as Pseudooceanicola flagellatus comb. nov. and emended description of the genus Pseudooceanicola.</title>
        <authorList>
            <person name="Huang M.-M."/>
            <person name="Guo L.-L."/>
            <person name="Wu Y.-H."/>
            <person name="Lai Q.-L."/>
            <person name="Shao Z.-Z."/>
            <person name="Wang C.-S."/>
            <person name="Wu M."/>
            <person name="Xu X.-W."/>
        </authorList>
    </citation>
    <scope>NUCLEOTIDE SEQUENCE [LARGE SCALE GENOMIC DNA]</scope>
    <source>
        <strain evidence="3 4">157</strain>
    </source>
</reference>
<dbReference type="SUPFAM" id="SSF53067">
    <property type="entry name" value="Actin-like ATPase domain"/>
    <property type="match status" value="1"/>
</dbReference>